<dbReference type="GO" id="GO:0046872">
    <property type="term" value="F:metal ion binding"/>
    <property type="evidence" value="ECO:0007669"/>
    <property type="project" value="UniProtKB-KW"/>
</dbReference>
<gene>
    <name evidence="7" type="ORF">OCS65_21595</name>
    <name evidence="6" type="ORF">RAJCM14343_4942</name>
</gene>
<dbReference type="GeneID" id="83623069"/>
<dbReference type="GO" id="GO:0004518">
    <property type="term" value="F:nuclease activity"/>
    <property type="evidence" value="ECO:0007669"/>
    <property type="project" value="UniProtKB-KW"/>
</dbReference>
<accession>A0A0F6VH86</accession>
<dbReference type="GO" id="GO:0016787">
    <property type="term" value="F:hydrolase activity"/>
    <property type="evidence" value="ECO:0007669"/>
    <property type="project" value="UniProtKB-KW"/>
</dbReference>
<reference evidence="7" key="3">
    <citation type="submission" date="2022-09" db="EMBL/GenBank/DDBJ databases">
        <title>The genome sequence of Rhodococcus aetherivorans N1.</title>
        <authorList>
            <person name="Jiang W."/>
        </authorList>
    </citation>
    <scope>NUCLEOTIDE SEQUENCE</scope>
    <source>
        <strain evidence="7">N1</strain>
    </source>
</reference>
<reference evidence="6 8" key="1">
    <citation type="journal article" date="2018" name="Biodegradation">
        <title>1,4-Dioxane degradation characteristics of Rhodococcus aetherivorans JCM 14343.</title>
        <authorList>
            <person name="Inoue D."/>
            <person name="Tsunoda T."/>
            <person name="Yamamoto N."/>
            <person name="Ike M."/>
            <person name="Sei K."/>
        </authorList>
    </citation>
    <scope>NUCLEOTIDE SEQUENCE [LARGE SCALE GENOMIC DNA]</scope>
    <source>
        <strain evidence="6 8">JCM 14343</strain>
    </source>
</reference>
<organism evidence="7 9">
    <name type="scientific">Rhodococcus aetherivorans</name>
    <dbReference type="NCBI Taxonomy" id="191292"/>
    <lineage>
        <taxon>Bacteria</taxon>
        <taxon>Bacillati</taxon>
        <taxon>Actinomycetota</taxon>
        <taxon>Actinomycetes</taxon>
        <taxon>Mycobacteriales</taxon>
        <taxon>Nocardiaceae</taxon>
        <taxon>Rhodococcus</taxon>
    </lineage>
</organism>
<keyword evidence="3" id="KW-0378">Hydrolase</keyword>
<dbReference type="Proteomes" id="UP000325466">
    <property type="component" value="Unassembled WGS sequence"/>
</dbReference>
<dbReference type="RefSeq" id="WP_006938885.1">
    <property type="nucleotide sequence ID" value="NZ_BAAAYP010000060.1"/>
</dbReference>
<evidence type="ECO:0000256" key="3">
    <source>
        <dbReference type="ARBA" id="ARBA00022801"/>
    </source>
</evidence>
<dbReference type="Pfam" id="PF13470">
    <property type="entry name" value="PIN_3"/>
    <property type="match status" value="1"/>
</dbReference>
<evidence type="ECO:0000313" key="9">
    <source>
        <dbReference type="Proteomes" id="UP001163947"/>
    </source>
</evidence>
<evidence type="ECO:0000256" key="2">
    <source>
        <dbReference type="ARBA" id="ARBA00022723"/>
    </source>
</evidence>
<evidence type="ECO:0000313" key="8">
    <source>
        <dbReference type="Proteomes" id="UP000325466"/>
    </source>
</evidence>
<proteinExistence type="predicted"/>
<dbReference type="Proteomes" id="UP001163947">
    <property type="component" value="Chromosome"/>
</dbReference>
<accession>A0A059MVW5</accession>
<accession>N1MA55</accession>
<dbReference type="AlphaFoldDB" id="A0A059MVW5"/>
<dbReference type="EMBL" id="CP106982">
    <property type="protein sequence ID" value="UYF93037.1"/>
    <property type="molecule type" value="Genomic_DNA"/>
</dbReference>
<keyword evidence="8" id="KW-1185">Reference proteome</keyword>
<feature type="domain" description="PIN" evidence="5">
    <location>
        <begin position="16"/>
        <end position="108"/>
    </location>
</feature>
<keyword evidence="4" id="KW-0460">Magnesium</keyword>
<sequence>MPIRAVLDAPALTPPRVRDVLLALAEDTLFQPYWSDGIVAEVERRLPSHMSRPARDFLFAELETAFPEARVTWPATVLREVPYISDPRDAHLTAVALFAQADVVVTTDAGLARSLERSGVEPQTPDAFVAYVLDAEPQRCRRVLLRMARRRWLGPGEETPDAALQTRLAAWARRDLGDNSADLLAADPVRP</sequence>
<evidence type="ECO:0000256" key="4">
    <source>
        <dbReference type="ARBA" id="ARBA00022842"/>
    </source>
</evidence>
<dbReference type="KEGG" id="rav:AAT18_07370"/>
<evidence type="ECO:0000313" key="6">
    <source>
        <dbReference type="EMBL" id="GES39667.1"/>
    </source>
</evidence>
<dbReference type="InterPro" id="IPR002716">
    <property type="entry name" value="PIN_dom"/>
</dbReference>
<evidence type="ECO:0000259" key="5">
    <source>
        <dbReference type="Pfam" id="PF13470"/>
    </source>
</evidence>
<protein>
    <submittedName>
        <fullName evidence="7">PIN domain-containing protein</fullName>
    </submittedName>
</protein>
<reference evidence="6" key="2">
    <citation type="submission" date="2019-10" db="EMBL/GenBank/DDBJ databases">
        <title>Draft genome sequence of Rhodococcus aetherivorans JCM 14343.</title>
        <authorList>
            <person name="Inoue D."/>
            <person name="Nakazawa M."/>
            <person name="Yamamoto N."/>
            <person name="Sei K."/>
            <person name="Ike M."/>
        </authorList>
    </citation>
    <scope>NUCLEOTIDE SEQUENCE</scope>
    <source>
        <strain evidence="6">JCM 14343</strain>
    </source>
</reference>
<keyword evidence="1" id="KW-0540">Nuclease</keyword>
<evidence type="ECO:0000256" key="1">
    <source>
        <dbReference type="ARBA" id="ARBA00022722"/>
    </source>
</evidence>
<keyword evidence="2" id="KW-0479">Metal-binding</keyword>
<evidence type="ECO:0000313" key="7">
    <source>
        <dbReference type="EMBL" id="UYF93037.1"/>
    </source>
</evidence>
<dbReference type="EMBL" id="BLAH01000124">
    <property type="protein sequence ID" value="GES39667.1"/>
    <property type="molecule type" value="Genomic_DNA"/>
</dbReference>
<name>A0A059MVW5_9NOCA</name>